<evidence type="ECO:0000259" key="3">
    <source>
        <dbReference type="Pfam" id="PF07786"/>
    </source>
</evidence>
<evidence type="ECO:0000259" key="2">
    <source>
        <dbReference type="Pfam" id="PF04235"/>
    </source>
</evidence>
<dbReference type="Pfam" id="PF04235">
    <property type="entry name" value="DUF418"/>
    <property type="match status" value="1"/>
</dbReference>
<name>A0A1G6JL83_9BACI</name>
<dbReference type="PANTHER" id="PTHR30590">
    <property type="entry name" value="INNER MEMBRANE PROTEIN"/>
    <property type="match status" value="1"/>
</dbReference>
<accession>A0A1G6JL83</accession>
<dbReference type="PANTHER" id="PTHR30590:SF2">
    <property type="entry name" value="INNER MEMBRANE PROTEIN"/>
    <property type="match status" value="1"/>
</dbReference>
<evidence type="ECO:0000313" key="4">
    <source>
        <dbReference type="EMBL" id="SDC19428.1"/>
    </source>
</evidence>
<feature type="transmembrane region" description="Helical" evidence="1">
    <location>
        <begin position="91"/>
        <end position="122"/>
    </location>
</feature>
<feature type="transmembrane region" description="Helical" evidence="1">
    <location>
        <begin position="212"/>
        <end position="236"/>
    </location>
</feature>
<feature type="transmembrane region" description="Helical" evidence="1">
    <location>
        <begin position="48"/>
        <end position="70"/>
    </location>
</feature>
<keyword evidence="1" id="KW-0472">Membrane</keyword>
<dbReference type="InterPro" id="IPR052529">
    <property type="entry name" value="Bact_Transport_Assoc"/>
</dbReference>
<dbReference type="OrthoDB" id="9807744at2"/>
<reference evidence="5" key="1">
    <citation type="submission" date="2016-09" db="EMBL/GenBank/DDBJ databases">
        <authorList>
            <person name="Varghese N."/>
            <person name="Submissions S."/>
        </authorList>
    </citation>
    <scope>NUCLEOTIDE SEQUENCE [LARGE SCALE GENOMIC DNA]</scope>
    <source>
        <strain evidence="5">25nlg</strain>
    </source>
</reference>
<evidence type="ECO:0000256" key="1">
    <source>
        <dbReference type="SAM" id="Phobius"/>
    </source>
</evidence>
<feature type="domain" description="Heparan-alpha-glucosaminide N-acetyltransferase catalytic" evidence="3">
    <location>
        <begin position="10"/>
        <end position="159"/>
    </location>
</feature>
<organism evidence="4 5">
    <name type="scientific">Shouchella lonarensis</name>
    <dbReference type="NCBI Taxonomy" id="1464122"/>
    <lineage>
        <taxon>Bacteria</taxon>
        <taxon>Bacillati</taxon>
        <taxon>Bacillota</taxon>
        <taxon>Bacilli</taxon>
        <taxon>Bacillales</taxon>
        <taxon>Bacillaceae</taxon>
        <taxon>Shouchella</taxon>
    </lineage>
</organism>
<dbReference type="AlphaFoldDB" id="A0A1G6JL83"/>
<keyword evidence="5" id="KW-1185">Reference proteome</keyword>
<dbReference type="EMBL" id="FMYM01000006">
    <property type="protein sequence ID" value="SDC19428.1"/>
    <property type="molecule type" value="Genomic_DNA"/>
</dbReference>
<feature type="transmembrane region" description="Helical" evidence="1">
    <location>
        <begin position="128"/>
        <end position="161"/>
    </location>
</feature>
<proteinExistence type="predicted"/>
<feature type="domain" description="DUF418" evidence="2">
    <location>
        <begin position="168"/>
        <end position="332"/>
    </location>
</feature>
<feature type="transmembrane region" description="Helical" evidence="1">
    <location>
        <begin position="182"/>
        <end position="200"/>
    </location>
</feature>
<keyword evidence="1" id="KW-1133">Transmembrane helix</keyword>
<dbReference type="Pfam" id="PF07786">
    <property type="entry name" value="HGSNAT_cat"/>
    <property type="match status" value="1"/>
</dbReference>
<feature type="transmembrane region" description="Helical" evidence="1">
    <location>
        <begin position="20"/>
        <end position="42"/>
    </location>
</feature>
<gene>
    <name evidence="4" type="ORF">SAMN05421737_10623</name>
</gene>
<dbReference type="RefSeq" id="WP_090775651.1">
    <property type="nucleotide sequence ID" value="NZ_FMYM01000006.1"/>
</dbReference>
<keyword evidence="1" id="KW-0812">Transmembrane</keyword>
<dbReference type="InterPro" id="IPR012429">
    <property type="entry name" value="HGSNAT_cat"/>
</dbReference>
<evidence type="ECO:0000313" key="5">
    <source>
        <dbReference type="Proteomes" id="UP000242662"/>
    </source>
</evidence>
<sequence>MNQDIQKIGRINVLDSMRGIALLFILLVHLPMFIAPLTTGSITVIPDILFSMSAAPLFAFLFGVSAAILYNNLRKRQANPTIILLRRMFILVPFGVIHAAFIFSVDILLGYGLAGLILVLFVKLPQKWLLTLSIVFFIYGIVAIQIEQMAGLPLILAYLGYMLPGMYAYRAGLFTHLPKKRLLLWGAACIFLVIGIPVKVMHFNGIFDSSDVFFHTIFLLSCLLVTAGYVFLFLAIGTSEKKIRSLLTPFQSVGRMAFTNYLLQSLIFAMIAIQTEHEYFSGWGLIDTISEIQLLVLGLFVFLLQMVFSHLWLERFAYGPLEWVWRLGTYWRIVPLRKKSVVSGKNKKASQI</sequence>
<feature type="transmembrane region" description="Helical" evidence="1">
    <location>
        <begin position="257"/>
        <end position="274"/>
    </location>
</feature>
<protein>
    <recommendedName>
        <fullName evidence="6">DUF418 domain-containing protein</fullName>
    </recommendedName>
</protein>
<dbReference type="Proteomes" id="UP000242662">
    <property type="component" value="Unassembled WGS sequence"/>
</dbReference>
<feature type="transmembrane region" description="Helical" evidence="1">
    <location>
        <begin position="294"/>
        <end position="313"/>
    </location>
</feature>
<evidence type="ECO:0008006" key="6">
    <source>
        <dbReference type="Google" id="ProtNLM"/>
    </source>
</evidence>
<dbReference type="InterPro" id="IPR007349">
    <property type="entry name" value="DUF418"/>
</dbReference>